<keyword evidence="1" id="KW-0472">Membrane</keyword>
<evidence type="ECO:0008006" key="5">
    <source>
        <dbReference type="Google" id="ProtNLM"/>
    </source>
</evidence>
<organism evidence="3 4">
    <name type="scientific">Gigaspora rosea</name>
    <dbReference type="NCBI Taxonomy" id="44941"/>
    <lineage>
        <taxon>Eukaryota</taxon>
        <taxon>Fungi</taxon>
        <taxon>Fungi incertae sedis</taxon>
        <taxon>Mucoromycota</taxon>
        <taxon>Glomeromycotina</taxon>
        <taxon>Glomeromycetes</taxon>
        <taxon>Diversisporales</taxon>
        <taxon>Gigasporaceae</taxon>
        <taxon>Gigaspora</taxon>
    </lineage>
</organism>
<proteinExistence type="predicted"/>
<feature type="signal peptide" evidence="2">
    <location>
        <begin position="1"/>
        <end position="24"/>
    </location>
</feature>
<keyword evidence="1" id="KW-0812">Transmembrane</keyword>
<accession>A0A397VPN5</accession>
<keyword evidence="1" id="KW-1133">Transmembrane helix</keyword>
<comment type="caution">
    <text evidence="3">The sequence shown here is derived from an EMBL/GenBank/DDBJ whole genome shotgun (WGS) entry which is preliminary data.</text>
</comment>
<feature type="transmembrane region" description="Helical" evidence="1">
    <location>
        <begin position="214"/>
        <end position="234"/>
    </location>
</feature>
<evidence type="ECO:0000256" key="2">
    <source>
        <dbReference type="SAM" id="SignalP"/>
    </source>
</evidence>
<feature type="transmembrane region" description="Helical" evidence="1">
    <location>
        <begin position="136"/>
        <end position="160"/>
    </location>
</feature>
<keyword evidence="4" id="KW-1185">Reference proteome</keyword>
<evidence type="ECO:0000256" key="1">
    <source>
        <dbReference type="SAM" id="Phobius"/>
    </source>
</evidence>
<dbReference type="EMBL" id="QKWP01000284">
    <property type="protein sequence ID" value="RIB22959.1"/>
    <property type="molecule type" value="Genomic_DNA"/>
</dbReference>
<feature type="transmembrane region" description="Helical" evidence="1">
    <location>
        <begin position="101"/>
        <end position="124"/>
    </location>
</feature>
<feature type="transmembrane region" description="Helical" evidence="1">
    <location>
        <begin position="172"/>
        <end position="193"/>
    </location>
</feature>
<evidence type="ECO:0000313" key="3">
    <source>
        <dbReference type="EMBL" id="RIB22959.1"/>
    </source>
</evidence>
<protein>
    <recommendedName>
        <fullName evidence="5">Frag1/DRAM/Sfk1 family-domain-containing protein</fullName>
    </recommendedName>
</protein>
<dbReference type="Proteomes" id="UP000266673">
    <property type="component" value="Unassembled WGS sequence"/>
</dbReference>
<reference evidence="3 4" key="1">
    <citation type="submission" date="2018-06" db="EMBL/GenBank/DDBJ databases">
        <title>Comparative genomics reveals the genomic features of Rhizophagus irregularis, R. cerebriforme, R. diaphanum and Gigaspora rosea, and their symbiotic lifestyle signature.</title>
        <authorList>
            <person name="Morin E."/>
            <person name="San Clemente H."/>
            <person name="Chen E.C.H."/>
            <person name="De La Providencia I."/>
            <person name="Hainaut M."/>
            <person name="Kuo A."/>
            <person name="Kohler A."/>
            <person name="Murat C."/>
            <person name="Tang N."/>
            <person name="Roy S."/>
            <person name="Loubradou J."/>
            <person name="Henrissat B."/>
            <person name="Grigoriev I.V."/>
            <person name="Corradi N."/>
            <person name="Roux C."/>
            <person name="Martin F.M."/>
        </authorList>
    </citation>
    <scope>NUCLEOTIDE SEQUENCE [LARGE SCALE GENOMIC DNA]</scope>
    <source>
        <strain evidence="3 4">DAOM 194757</strain>
    </source>
</reference>
<feature type="chain" id="PRO_5017319862" description="Frag1/DRAM/Sfk1 family-domain-containing protein" evidence="2">
    <location>
        <begin position="25"/>
        <end position="290"/>
    </location>
</feature>
<feature type="transmembrane region" description="Helical" evidence="1">
    <location>
        <begin position="66"/>
        <end position="89"/>
    </location>
</feature>
<evidence type="ECO:0000313" key="4">
    <source>
        <dbReference type="Proteomes" id="UP000266673"/>
    </source>
</evidence>
<name>A0A397VPN5_9GLOM</name>
<sequence length="290" mass="33975">MRLYFFQKLIFIICIAPFLNLINAQNIPTNSTYEPYPDILDFLAFILIIFVLFAIFQLNKHVKRPYVYIIITLDIISLNVGTVFLPIFMVFCNDPHFNLPFTIIITLFTALLFICILLIIYNTFNESKNMSPLSKFIKFITFIIYIIEFINIMIFPIYLIVKAESLFHSNTLIFYIASSIYLGLFLLFELIIIKLPHHNLPHHLSHHPLPDKKYLFKLNFVALLFSNMVGITLLYSRNMYITKGFIALYLFIMTRCIDPNSFWTKGVTLDNDRISNNDSSLDINGARDYR</sequence>
<keyword evidence="2" id="KW-0732">Signal</keyword>
<dbReference type="OrthoDB" id="10548791at2759"/>
<gene>
    <name evidence="3" type="ORF">C2G38_920698</name>
</gene>
<feature type="transmembrane region" description="Helical" evidence="1">
    <location>
        <begin position="40"/>
        <end position="59"/>
    </location>
</feature>
<dbReference type="AlphaFoldDB" id="A0A397VPN5"/>